<dbReference type="EMBL" id="DF968182">
    <property type="protein sequence ID" value="GAP42626.1"/>
    <property type="molecule type" value="Genomic_DNA"/>
</dbReference>
<dbReference type="SUPFAM" id="SSF88713">
    <property type="entry name" value="Glycoside hydrolase/deacetylase"/>
    <property type="match status" value="1"/>
</dbReference>
<evidence type="ECO:0000256" key="2">
    <source>
        <dbReference type="ARBA" id="ARBA00022723"/>
    </source>
</evidence>
<dbReference type="GO" id="GO:0005975">
    <property type="term" value="P:carbohydrate metabolic process"/>
    <property type="evidence" value="ECO:0007669"/>
    <property type="project" value="InterPro"/>
</dbReference>
<keyword evidence="2" id="KW-0479">Metal-binding</keyword>
<keyword evidence="10" id="KW-1185">Reference proteome</keyword>
<feature type="chain" id="PRO_5006633295" evidence="5">
    <location>
        <begin position="23"/>
        <end position="889"/>
    </location>
</feature>
<proteinExistence type="inferred from homology"/>
<evidence type="ECO:0000259" key="7">
    <source>
        <dbReference type="Pfam" id="PF18962"/>
    </source>
</evidence>
<dbReference type="AlphaFoldDB" id="A0A0S7BWR4"/>
<dbReference type="InterPro" id="IPR004300">
    <property type="entry name" value="Glyco_hydro_57_N"/>
</dbReference>
<dbReference type="Pfam" id="PF23166">
    <property type="entry name" value="Ig_N_CWD1"/>
    <property type="match status" value="1"/>
</dbReference>
<dbReference type="GO" id="GO:0016787">
    <property type="term" value="F:hydrolase activity"/>
    <property type="evidence" value="ECO:0007669"/>
    <property type="project" value="UniProtKB-KW"/>
</dbReference>
<dbReference type="RefSeq" id="WP_062038712.1">
    <property type="nucleotide sequence ID" value="NZ_DF968182.1"/>
</dbReference>
<dbReference type="Pfam" id="PF03065">
    <property type="entry name" value="Glyco_hydro_57"/>
    <property type="match status" value="1"/>
</dbReference>
<dbReference type="InterPro" id="IPR011330">
    <property type="entry name" value="Glyco_hydro/deAcase_b/a-brl"/>
</dbReference>
<gene>
    <name evidence="9" type="ORF">TBC1_11758</name>
</gene>
<dbReference type="InterPro" id="IPR026444">
    <property type="entry name" value="Secre_tail"/>
</dbReference>
<dbReference type="Gene3D" id="3.20.110.10">
    <property type="entry name" value="Glycoside hydrolase 38, N terminal domain"/>
    <property type="match status" value="1"/>
</dbReference>
<feature type="signal peptide" evidence="5">
    <location>
        <begin position="1"/>
        <end position="22"/>
    </location>
</feature>
<dbReference type="InterPro" id="IPR052046">
    <property type="entry name" value="GH57_Enzymes"/>
</dbReference>
<dbReference type="InterPro" id="IPR027291">
    <property type="entry name" value="Glyco_hydro_38_N_sf"/>
</dbReference>
<dbReference type="PANTHER" id="PTHR36306">
    <property type="entry name" value="ALPHA-AMYLASE-RELATED-RELATED"/>
    <property type="match status" value="1"/>
</dbReference>
<evidence type="ECO:0000259" key="8">
    <source>
        <dbReference type="Pfam" id="PF23166"/>
    </source>
</evidence>
<sequence>MKILFPALVILALCIGNSPAEAQVHTTYLWHLEQPVYWPEASGWNSYEYQKVWESQYLKWNNGNWYPDGQQHPLNNLQEIFSNEDRKAVYQYRAKDAVQSLLGLPEAGAQVNYSGCLMENVNSLASAGQWGYYSGWQNSFITARGWNTPAGKPRMDITAFTMNHALSPLLSDKMLRRQIQVHRHIYTQNFGQSPVYSKGYWPAECSFSVRNIKALVEEGIEWTVVASSHLARTLNDYPLQFGTSGCNIDPPNRADKVPENGNHWWSGQIDGRGGTFAAPFCYQAHKAKYVDPETGNEYKITVVPMDDLLSYKNGYATMGTGEIDNHIAPYDDPDRPSLVLLAHDGDNAWGGGYDYYTNSVPGFAYEAVSKGYVPTTIQQFLHNHPVPDDAVVHVEDGSWVNAENDWGHPQFINWLWPMYTSTFRFNPQGWTEDARNWAVLVAAENRVQMAEDLTGTLSIARIAEPGVQSNQAERAWHHLLPAYNSGYMYYGASLDMEVKQTLACNIACGFADQVINANQGTDNTPPTVFIPQRFPHNPGGTGFGPVYGYQQFQNASDFHVWTFAYDVSGIQSAVLKYRQDTDGLNPLDNNDNETYAGGPGVQPWQQTTMTYRNFPAGNVTGNPELNFFIMPDYIAGQYYAEIAGFSETLIDYYVEITDNHGNITRTPIQHVYVGASNPGGGQTGVFWMPENPTLNDVITITETGQQTGAKLHWGVTVNGNTWQTPHASYWPAGSYLFNGSGPAIESAMEGPDDEGNLTITLGPFNNPGQEVTSLDFVIHYNNNTWNNNNGADFHIPINNSPTSVTRPEDVKLSLWPVPAENTLCVGLSQEFSKKHFIQILSMSGQVRLTEAVTRENLCLNVSFLTPGVYTLLIVNHEGAVAASRKFIRK</sequence>
<feature type="domain" description="Secretion system C-terminal sorting" evidence="7">
    <location>
        <begin position="814"/>
        <end position="883"/>
    </location>
</feature>
<keyword evidence="5" id="KW-0732">Signal</keyword>
<evidence type="ECO:0000259" key="6">
    <source>
        <dbReference type="Pfam" id="PF03065"/>
    </source>
</evidence>
<comment type="similarity">
    <text evidence="1 4">Belongs to the glycosyl hydrolase 57 family.</text>
</comment>
<organism evidence="9">
    <name type="scientific">Lentimicrobium saccharophilum</name>
    <dbReference type="NCBI Taxonomy" id="1678841"/>
    <lineage>
        <taxon>Bacteria</taxon>
        <taxon>Pseudomonadati</taxon>
        <taxon>Bacteroidota</taxon>
        <taxon>Bacteroidia</taxon>
        <taxon>Bacteroidales</taxon>
        <taxon>Lentimicrobiaceae</taxon>
        <taxon>Lentimicrobium</taxon>
    </lineage>
</organism>
<dbReference type="STRING" id="1678841.TBC1_11758"/>
<dbReference type="Pfam" id="PF18962">
    <property type="entry name" value="Por_Secre_tail"/>
    <property type="match status" value="1"/>
</dbReference>
<accession>A0A0S7BWR4</accession>
<dbReference type="PANTHER" id="PTHR36306:SF1">
    <property type="entry name" value="ALPHA-AMYLASE-RELATED"/>
    <property type="match status" value="1"/>
</dbReference>
<dbReference type="Proteomes" id="UP000053091">
    <property type="component" value="Unassembled WGS sequence"/>
</dbReference>
<reference evidence="9" key="1">
    <citation type="journal article" date="2015" name="Genome Announc.">
        <title>Draft Genome Sequence of Bacteroidales Strain TBC1, a Novel Isolate from a Methanogenic Wastewater Treatment System.</title>
        <authorList>
            <person name="Tourlousse D.M."/>
            <person name="Matsuura N."/>
            <person name="Sun L."/>
            <person name="Toyonaga M."/>
            <person name="Kuroda K."/>
            <person name="Ohashi A."/>
            <person name="Cruz R."/>
            <person name="Yamaguchi T."/>
            <person name="Sekiguchi Y."/>
        </authorList>
    </citation>
    <scope>NUCLEOTIDE SEQUENCE [LARGE SCALE GENOMIC DNA]</scope>
    <source>
        <strain evidence="9">TBC1</strain>
    </source>
</reference>
<keyword evidence="3 4" id="KW-0119">Carbohydrate metabolism</keyword>
<dbReference type="OrthoDB" id="9798438at2"/>
<evidence type="ECO:0000256" key="3">
    <source>
        <dbReference type="ARBA" id="ARBA00023277"/>
    </source>
</evidence>
<evidence type="ECO:0000313" key="9">
    <source>
        <dbReference type="EMBL" id="GAP42626.1"/>
    </source>
</evidence>
<keyword evidence="9" id="KW-0378">Hydrolase</keyword>
<feature type="domain" description="Glycoside hydrolase family 57 N-terminal" evidence="6">
    <location>
        <begin position="30"/>
        <end position="249"/>
    </location>
</feature>
<evidence type="ECO:0000256" key="1">
    <source>
        <dbReference type="ARBA" id="ARBA00006821"/>
    </source>
</evidence>
<feature type="domain" description="Alpha-glucan water dikinase-like N-terminal Ig-like" evidence="8">
    <location>
        <begin position="697"/>
        <end position="797"/>
    </location>
</feature>
<evidence type="ECO:0000313" key="10">
    <source>
        <dbReference type="Proteomes" id="UP000053091"/>
    </source>
</evidence>
<name>A0A0S7BWR4_9BACT</name>
<dbReference type="GO" id="GO:0046872">
    <property type="term" value="F:metal ion binding"/>
    <property type="evidence" value="ECO:0007669"/>
    <property type="project" value="UniProtKB-KW"/>
</dbReference>
<evidence type="ECO:0000256" key="5">
    <source>
        <dbReference type="SAM" id="SignalP"/>
    </source>
</evidence>
<dbReference type="InterPro" id="IPR056301">
    <property type="entry name" value="GWD-like_N_Ig"/>
</dbReference>
<evidence type="ECO:0000256" key="4">
    <source>
        <dbReference type="RuleBase" id="RU361196"/>
    </source>
</evidence>
<protein>
    <submittedName>
        <fullName evidence="9">Glycosyl hydrolase family 57</fullName>
    </submittedName>
</protein>